<feature type="transmembrane region" description="Helical" evidence="1">
    <location>
        <begin position="87"/>
        <end position="108"/>
    </location>
</feature>
<evidence type="ECO:0000313" key="5">
    <source>
        <dbReference type="Proteomes" id="UP001216139"/>
    </source>
</evidence>
<dbReference type="InterPro" id="IPR012373">
    <property type="entry name" value="Ferrdict_sens_TM"/>
</dbReference>
<dbReference type="InterPro" id="IPR006860">
    <property type="entry name" value="FecR"/>
</dbReference>
<keyword evidence="1" id="KW-0812">Transmembrane</keyword>
<feature type="domain" description="Protein FecR C-terminal" evidence="3">
    <location>
        <begin position="325"/>
        <end position="392"/>
    </location>
</feature>
<evidence type="ECO:0000259" key="3">
    <source>
        <dbReference type="Pfam" id="PF16344"/>
    </source>
</evidence>
<dbReference type="PANTHER" id="PTHR30273:SF2">
    <property type="entry name" value="PROTEIN FECR"/>
    <property type="match status" value="1"/>
</dbReference>
<dbReference type="Pfam" id="PF16344">
    <property type="entry name" value="FecR_C"/>
    <property type="match status" value="1"/>
</dbReference>
<evidence type="ECO:0000313" key="4">
    <source>
        <dbReference type="EMBL" id="WCT10682.1"/>
    </source>
</evidence>
<protein>
    <submittedName>
        <fullName evidence="4">DUF4974 domain-containing protein</fullName>
    </submittedName>
</protein>
<dbReference type="EMBL" id="CP117167">
    <property type="protein sequence ID" value="WCT10682.1"/>
    <property type="molecule type" value="Genomic_DNA"/>
</dbReference>
<keyword evidence="1" id="KW-0472">Membrane</keyword>
<keyword evidence="5" id="KW-1185">Reference proteome</keyword>
<accession>A0ABY7T2Q1</accession>
<dbReference type="InterPro" id="IPR032508">
    <property type="entry name" value="FecR_C"/>
</dbReference>
<gene>
    <name evidence="4" type="ORF">PQO05_18255</name>
</gene>
<dbReference type="Gene3D" id="3.55.50.30">
    <property type="match status" value="1"/>
</dbReference>
<dbReference type="Pfam" id="PF04773">
    <property type="entry name" value="FecR"/>
    <property type="match status" value="1"/>
</dbReference>
<reference evidence="4 5" key="1">
    <citation type="submission" date="2023-02" db="EMBL/GenBank/DDBJ databases">
        <title>Genome sequence of Mucilaginibacter jinjuensis strain KACC 16571.</title>
        <authorList>
            <person name="Kim S."/>
            <person name="Heo J."/>
            <person name="Kwon S.-W."/>
        </authorList>
    </citation>
    <scope>NUCLEOTIDE SEQUENCE [LARGE SCALE GENOMIC DNA]</scope>
    <source>
        <strain evidence="4 5">KACC 16571</strain>
    </source>
</reference>
<feature type="domain" description="FecR protein" evidence="2">
    <location>
        <begin position="182"/>
        <end position="277"/>
    </location>
</feature>
<keyword evidence="1" id="KW-1133">Transmembrane helix</keyword>
<proteinExistence type="predicted"/>
<name>A0ABY7T2Q1_9SPHI</name>
<sequence length="394" mass="43412">MENNDQILFSKLIKNGCSVAEAEQIIDLLASEQDSVYKDLVLAQLAQPVKEEEVSEELRNRLDKRLQNIFDETPVVKLQPNRSKISYIRFVAAAVVLLFISAGAYFLLKEQAPKQQVAAQKYNIPAGGNKAILTLANGKQIVLTDAKNGELANESTIVINKTGRGVVRYDGTSAGGELTYNTMSTPRGGQYTLILSDGTKVFMNAASSLKYPTSFSGNERKVELKGEAYFEVAHNKKMPFRVETPSHQVEVLGTHFNVNAYDDEPAAKTTLLEGSVKINKTVDGKVINDAGYKILRPGEQATVKADIQVANADVDEAIAWKNGVFVFNDEKIESIMRKISRWYNVDVDYKGKITSEGFGGTVSRSKDISTILHVLEETGGVHFKVEGRRVTVMP</sequence>
<evidence type="ECO:0000256" key="1">
    <source>
        <dbReference type="SAM" id="Phobius"/>
    </source>
</evidence>
<organism evidence="4 5">
    <name type="scientific">Mucilaginibacter jinjuensis</name>
    <dbReference type="NCBI Taxonomy" id="1176721"/>
    <lineage>
        <taxon>Bacteria</taxon>
        <taxon>Pseudomonadati</taxon>
        <taxon>Bacteroidota</taxon>
        <taxon>Sphingobacteriia</taxon>
        <taxon>Sphingobacteriales</taxon>
        <taxon>Sphingobacteriaceae</taxon>
        <taxon>Mucilaginibacter</taxon>
    </lineage>
</organism>
<dbReference type="Gene3D" id="2.60.120.1440">
    <property type="match status" value="1"/>
</dbReference>
<dbReference type="Proteomes" id="UP001216139">
    <property type="component" value="Chromosome"/>
</dbReference>
<dbReference type="RefSeq" id="WP_273628874.1">
    <property type="nucleotide sequence ID" value="NZ_CP117167.1"/>
</dbReference>
<evidence type="ECO:0000259" key="2">
    <source>
        <dbReference type="Pfam" id="PF04773"/>
    </source>
</evidence>
<dbReference type="PANTHER" id="PTHR30273">
    <property type="entry name" value="PERIPLASMIC SIGNAL SENSOR AND SIGMA FACTOR ACTIVATOR FECR-RELATED"/>
    <property type="match status" value="1"/>
</dbReference>